<dbReference type="InterPro" id="IPR027417">
    <property type="entry name" value="P-loop_NTPase"/>
</dbReference>
<dbReference type="InterPro" id="IPR003593">
    <property type="entry name" value="AAA+_ATPase"/>
</dbReference>
<comment type="caution">
    <text evidence="4">The sequence shown here is derived from an EMBL/GenBank/DDBJ whole genome shotgun (WGS) entry which is preliminary data.</text>
</comment>
<accession>A0A5B0EGV7</accession>
<reference evidence="4 5" key="1">
    <citation type="submission" date="2019-07" db="EMBL/GenBank/DDBJ databases">
        <title>Analysis of the biochemical properties, biological activity and biotechnological potential of siderophores and biosurfactants produced by Antarctic psychrotolerant bacteria.</title>
        <authorList>
            <person name="Styczynski M."/>
            <person name="Krucon T."/>
            <person name="Decewicz P."/>
            <person name="Dziewit L."/>
        </authorList>
    </citation>
    <scope>NUCLEOTIDE SEQUENCE [LARGE SCALE GENOMIC DNA]</scope>
    <source>
        <strain evidence="4 5">ANT_H27</strain>
    </source>
</reference>
<keyword evidence="2 4" id="KW-0067">ATP-binding</keyword>
<evidence type="ECO:0000313" key="4">
    <source>
        <dbReference type="EMBL" id="KAA0976519.1"/>
    </source>
</evidence>
<dbReference type="InterPro" id="IPR003439">
    <property type="entry name" value="ABC_transporter-like_ATP-bd"/>
</dbReference>
<evidence type="ECO:0000256" key="2">
    <source>
        <dbReference type="ARBA" id="ARBA00022840"/>
    </source>
</evidence>
<dbReference type="AlphaFoldDB" id="A0A5B0EGV7"/>
<evidence type="ECO:0000256" key="1">
    <source>
        <dbReference type="ARBA" id="ARBA00022741"/>
    </source>
</evidence>
<evidence type="ECO:0000259" key="3">
    <source>
        <dbReference type="PROSITE" id="PS50893"/>
    </source>
</evidence>
<dbReference type="SMART" id="SM00382">
    <property type="entry name" value="AAA"/>
    <property type="match status" value="1"/>
</dbReference>
<dbReference type="CDD" id="cd03230">
    <property type="entry name" value="ABC_DR_subfamily_A"/>
    <property type="match status" value="1"/>
</dbReference>
<dbReference type="PANTHER" id="PTHR43158">
    <property type="entry name" value="SKFA PEPTIDE EXPORT ATP-BINDING PROTEIN SKFE"/>
    <property type="match status" value="1"/>
</dbReference>
<dbReference type="RefSeq" id="WP_149619618.1">
    <property type="nucleotide sequence ID" value="NZ_VOBL01000009.1"/>
</dbReference>
<dbReference type="Pfam" id="PF00005">
    <property type="entry name" value="ABC_tran"/>
    <property type="match status" value="1"/>
</dbReference>
<dbReference type="PROSITE" id="PS50893">
    <property type="entry name" value="ABC_TRANSPORTER_2"/>
    <property type="match status" value="1"/>
</dbReference>
<dbReference type="EMBL" id="VOBL01000009">
    <property type="protein sequence ID" value="KAA0976519.1"/>
    <property type="molecule type" value="Genomic_DNA"/>
</dbReference>
<dbReference type="Proteomes" id="UP000323856">
    <property type="component" value="Unassembled WGS sequence"/>
</dbReference>
<dbReference type="SUPFAM" id="SSF52540">
    <property type="entry name" value="P-loop containing nucleoside triphosphate hydrolases"/>
    <property type="match status" value="1"/>
</dbReference>
<dbReference type="Gene3D" id="3.40.50.300">
    <property type="entry name" value="P-loop containing nucleotide triphosphate hydrolases"/>
    <property type="match status" value="1"/>
</dbReference>
<protein>
    <submittedName>
        <fullName evidence="4">ABC transporter ATP-binding protein</fullName>
    </submittedName>
</protein>
<sequence>MSNAIELRDVTRKFGRVSAADSMGFHVPAGSITGLLGRNGAGKTTAMAMISGQDRPSNGSVEVLGANPFENSEILRNITFVRDNQRYPDGYKLHHVLRIAPDFAPNWSTEVAEELVERLHIPSRVQITKYSRGQVSAVAIVLGLASRAAVTLLDEPYLGLDVTARATFHEVLLRDFAEHPRTVLLSTHLIEESERMLDRVVIVDRGRTVVECHSEEARKLAFTVSGVPDAVDAFSAGYRVLRSQGVGGLKSVTVSGTLDGSAGEKAARHNVRLAPVSLQDLVAAHGEAETTEQSMGAMS</sequence>
<keyword evidence="1" id="KW-0547">Nucleotide-binding</keyword>
<dbReference type="OrthoDB" id="9804819at2"/>
<dbReference type="GO" id="GO:0005524">
    <property type="term" value="F:ATP binding"/>
    <property type="evidence" value="ECO:0007669"/>
    <property type="project" value="UniProtKB-KW"/>
</dbReference>
<dbReference type="GO" id="GO:0016887">
    <property type="term" value="F:ATP hydrolysis activity"/>
    <property type="evidence" value="ECO:0007669"/>
    <property type="project" value="InterPro"/>
</dbReference>
<organism evidence="4 5">
    <name type="scientific">Paeniglutamicibacter gangotriensis</name>
    <dbReference type="NCBI Taxonomy" id="254787"/>
    <lineage>
        <taxon>Bacteria</taxon>
        <taxon>Bacillati</taxon>
        <taxon>Actinomycetota</taxon>
        <taxon>Actinomycetes</taxon>
        <taxon>Micrococcales</taxon>
        <taxon>Micrococcaceae</taxon>
        <taxon>Paeniglutamicibacter</taxon>
    </lineage>
</organism>
<name>A0A5B0EGV7_9MICC</name>
<proteinExistence type="predicted"/>
<dbReference type="PANTHER" id="PTHR43158:SF5">
    <property type="entry name" value="ABC TRANSPORTER, ATP-BINDING PROTEIN"/>
    <property type="match status" value="1"/>
</dbReference>
<feature type="domain" description="ABC transporter" evidence="3">
    <location>
        <begin position="5"/>
        <end position="230"/>
    </location>
</feature>
<evidence type="ECO:0000313" key="5">
    <source>
        <dbReference type="Proteomes" id="UP000323856"/>
    </source>
</evidence>
<gene>
    <name evidence="4" type="ORF">FQ154_10145</name>
</gene>